<reference evidence="6 7" key="1">
    <citation type="journal article" date="2010" name="Int. J. Syst. Evol. Microbiol.">
        <title>Reclassification of Herbaspirillum putei as a later heterotypic synonym of Herbaspirillum huttiense, with the description of H. huttiense subsp. huttiense subsp. nov. and H. huttiense subsp. putei subsp. nov., comb. nov., and description of Herbaspirillum aquaticum sp. nov.</title>
        <authorList>
            <person name="Dobritsa A.P."/>
            <person name="Reddy M.C."/>
            <person name="Samadpour M."/>
        </authorList>
    </citation>
    <scope>NUCLEOTIDE SEQUENCE [LARGE SCALE GENOMIC DNA]</scope>
    <source>
        <strain evidence="6 7">IEH 4430</strain>
    </source>
</reference>
<dbReference type="CDD" id="cd07185">
    <property type="entry name" value="OmpA_C-like"/>
    <property type="match status" value="1"/>
</dbReference>
<dbReference type="InterPro" id="IPR006665">
    <property type="entry name" value="OmpA-like"/>
</dbReference>
<dbReference type="GO" id="GO:0009279">
    <property type="term" value="C:cell outer membrane"/>
    <property type="evidence" value="ECO:0007669"/>
    <property type="project" value="UniProtKB-SubCell"/>
</dbReference>
<evidence type="ECO:0000313" key="7">
    <source>
        <dbReference type="Proteomes" id="UP000214747"/>
    </source>
</evidence>
<proteinExistence type="predicted"/>
<protein>
    <submittedName>
        <fullName evidence="6">Cell envelope biogenesis protein OmpA</fullName>
    </submittedName>
</protein>
<name>A0A225SMU6_9BURK</name>
<keyword evidence="3" id="KW-0998">Cell outer membrane</keyword>
<keyword evidence="7" id="KW-1185">Reference proteome</keyword>
<evidence type="ECO:0000256" key="1">
    <source>
        <dbReference type="ARBA" id="ARBA00004442"/>
    </source>
</evidence>
<evidence type="ECO:0000313" key="6">
    <source>
        <dbReference type="EMBL" id="OWY32284.1"/>
    </source>
</evidence>
<dbReference type="PRINTS" id="PR01021">
    <property type="entry name" value="OMPADOMAIN"/>
</dbReference>
<gene>
    <name evidence="6" type="ORF">CEJ45_22270</name>
</gene>
<keyword evidence="2 4" id="KW-0472">Membrane</keyword>
<dbReference type="AlphaFoldDB" id="A0A225SMU6"/>
<comment type="caution">
    <text evidence="6">The sequence shown here is derived from an EMBL/GenBank/DDBJ whole genome shotgun (WGS) entry which is preliminary data.</text>
</comment>
<dbReference type="Proteomes" id="UP000214747">
    <property type="component" value="Unassembled WGS sequence"/>
</dbReference>
<dbReference type="InterPro" id="IPR050330">
    <property type="entry name" value="Bact_OuterMem_StrucFunc"/>
</dbReference>
<dbReference type="PANTHER" id="PTHR30329">
    <property type="entry name" value="STATOR ELEMENT OF FLAGELLAR MOTOR COMPLEX"/>
    <property type="match status" value="1"/>
</dbReference>
<dbReference type="InterPro" id="IPR036737">
    <property type="entry name" value="OmpA-like_sf"/>
</dbReference>
<evidence type="ECO:0000256" key="2">
    <source>
        <dbReference type="ARBA" id="ARBA00023136"/>
    </source>
</evidence>
<organism evidence="6 7">
    <name type="scientific">Herbaspirillum aquaticum</name>
    <dbReference type="NCBI Taxonomy" id="568783"/>
    <lineage>
        <taxon>Bacteria</taxon>
        <taxon>Pseudomonadati</taxon>
        <taxon>Pseudomonadota</taxon>
        <taxon>Betaproteobacteria</taxon>
        <taxon>Burkholderiales</taxon>
        <taxon>Oxalobacteraceae</taxon>
        <taxon>Herbaspirillum</taxon>
    </lineage>
</organism>
<evidence type="ECO:0000256" key="4">
    <source>
        <dbReference type="PROSITE-ProRule" id="PRU00473"/>
    </source>
</evidence>
<dbReference type="Pfam" id="PF00691">
    <property type="entry name" value="OmpA"/>
    <property type="match status" value="1"/>
</dbReference>
<sequence>MALVALLAGCAGPKERFVLLPQADGSASSIVVKTASGETALTSPYAAVETRGGKPEPTQTLSAAEVERRYAEVMRSLPARPRSYDLLFELGTDRLTPASQELLKKAIAEIKEFPAGEFILTGHADAIGSDASNDALSLRRARLIERELQRAEVKALSIEVIGKGARDPRVPQKRGVAEPRNRFVEIKIR</sequence>
<evidence type="ECO:0000259" key="5">
    <source>
        <dbReference type="PROSITE" id="PS51123"/>
    </source>
</evidence>
<dbReference type="InterPro" id="IPR006664">
    <property type="entry name" value="OMP_bac"/>
</dbReference>
<comment type="subcellular location">
    <subcellularLocation>
        <location evidence="1">Cell outer membrane</location>
    </subcellularLocation>
</comment>
<dbReference type="Gene3D" id="3.30.1330.60">
    <property type="entry name" value="OmpA-like domain"/>
    <property type="match status" value="1"/>
</dbReference>
<evidence type="ECO:0000256" key="3">
    <source>
        <dbReference type="ARBA" id="ARBA00023237"/>
    </source>
</evidence>
<accession>A0A225SMU6</accession>
<dbReference type="PANTHER" id="PTHR30329:SF21">
    <property type="entry name" value="LIPOPROTEIN YIAD-RELATED"/>
    <property type="match status" value="1"/>
</dbReference>
<dbReference type="EMBL" id="NJGV01000028">
    <property type="protein sequence ID" value="OWY32284.1"/>
    <property type="molecule type" value="Genomic_DNA"/>
</dbReference>
<dbReference type="SUPFAM" id="SSF103088">
    <property type="entry name" value="OmpA-like"/>
    <property type="match status" value="1"/>
</dbReference>
<feature type="domain" description="OmpA-like" evidence="5">
    <location>
        <begin position="75"/>
        <end position="189"/>
    </location>
</feature>
<dbReference type="PROSITE" id="PS51123">
    <property type="entry name" value="OMPA_2"/>
    <property type="match status" value="1"/>
</dbReference>